<dbReference type="AlphaFoldDB" id="A0A2S3WP80"/>
<proteinExistence type="predicted"/>
<sequence>MTTLVKLQGENDLIPSPSWIAVPFSNCQFSLQDSDHNKIIIITTNQFYVDRSIYLMHAIDKTTT</sequence>
<protein>
    <submittedName>
        <fullName evidence="1">Uncharacterized protein</fullName>
    </submittedName>
</protein>
<name>A0A2S3WP80_PSEPU</name>
<comment type="caution">
    <text evidence="1">The sequence shown here is derived from an EMBL/GenBank/DDBJ whole genome shotgun (WGS) entry which is preliminary data.</text>
</comment>
<organism evidence="1 2">
    <name type="scientific">Pseudomonas putida</name>
    <name type="common">Arthrobacter siderocapsulatus</name>
    <dbReference type="NCBI Taxonomy" id="303"/>
    <lineage>
        <taxon>Bacteria</taxon>
        <taxon>Pseudomonadati</taxon>
        <taxon>Pseudomonadota</taxon>
        <taxon>Gammaproteobacteria</taxon>
        <taxon>Pseudomonadales</taxon>
        <taxon>Pseudomonadaceae</taxon>
        <taxon>Pseudomonas</taxon>
    </lineage>
</organism>
<dbReference type="EMBL" id="MING01000083">
    <property type="protein sequence ID" value="POG03183.1"/>
    <property type="molecule type" value="Genomic_DNA"/>
</dbReference>
<dbReference type="Proteomes" id="UP000237378">
    <property type="component" value="Unassembled WGS sequence"/>
</dbReference>
<accession>A0A2S3WP80</accession>
<evidence type="ECO:0000313" key="1">
    <source>
        <dbReference type="EMBL" id="POG03183.1"/>
    </source>
</evidence>
<reference evidence="1 2" key="1">
    <citation type="submission" date="2016-08" db="EMBL/GenBank/DDBJ databases">
        <authorList>
            <person name="Seilhamer J.J."/>
        </authorList>
    </citation>
    <scope>NUCLEOTIDE SEQUENCE [LARGE SCALE GENOMIC DNA]</scope>
    <source>
        <strain evidence="1 2">KH-18-2</strain>
    </source>
</reference>
<gene>
    <name evidence="1" type="ORF">BGP82_18025</name>
</gene>
<reference evidence="1 2" key="2">
    <citation type="submission" date="2018-03" db="EMBL/GenBank/DDBJ databases">
        <title>Draft genome of Pseudomonas putida strain KH-18-2.</title>
        <authorList>
            <person name="Yoshizawa S."/>
            <person name="Khan N.H."/>
            <person name="Nishimura M."/>
            <person name="Chiura H.X."/>
            <person name="Ogura Y."/>
            <person name="Hayashi T."/>
            <person name="Kogure K."/>
        </authorList>
    </citation>
    <scope>NUCLEOTIDE SEQUENCE [LARGE SCALE GENOMIC DNA]</scope>
    <source>
        <strain evidence="1 2">KH-18-2</strain>
    </source>
</reference>
<evidence type="ECO:0000313" key="2">
    <source>
        <dbReference type="Proteomes" id="UP000237378"/>
    </source>
</evidence>